<dbReference type="InterPro" id="IPR003099">
    <property type="entry name" value="Prephen_DH"/>
</dbReference>
<evidence type="ECO:0000259" key="10">
    <source>
        <dbReference type="PROSITE" id="PS51176"/>
    </source>
</evidence>
<evidence type="ECO:0000256" key="4">
    <source>
        <dbReference type="ARBA" id="ARBA00016891"/>
    </source>
</evidence>
<comment type="catalytic activity">
    <reaction evidence="9">
        <text>prephenate + NAD(+) = 3-(4-hydroxyphenyl)pyruvate + CO2 + NADH</text>
        <dbReference type="Rhea" id="RHEA:13869"/>
        <dbReference type="ChEBI" id="CHEBI:16526"/>
        <dbReference type="ChEBI" id="CHEBI:29934"/>
        <dbReference type="ChEBI" id="CHEBI:36242"/>
        <dbReference type="ChEBI" id="CHEBI:57540"/>
        <dbReference type="ChEBI" id="CHEBI:57945"/>
        <dbReference type="EC" id="1.3.1.12"/>
    </reaction>
</comment>
<keyword evidence="8" id="KW-0028">Amino-acid biosynthesis</keyword>
<comment type="caution">
    <text evidence="12">The sequence shown here is derived from an EMBL/GenBank/DDBJ whole genome shotgun (WGS) entry which is preliminary data.</text>
</comment>
<feature type="domain" description="ACT" evidence="11">
    <location>
        <begin position="288"/>
        <end position="354"/>
    </location>
</feature>
<reference evidence="12 13" key="1">
    <citation type="submission" date="2020-02" db="EMBL/GenBank/DDBJ databases">
        <authorList>
            <person name="Li X.-J."/>
            <person name="Feng X.-M."/>
        </authorList>
    </citation>
    <scope>NUCLEOTIDE SEQUENCE [LARGE SCALE GENOMIC DNA]</scope>
    <source>
        <strain evidence="12 13">CGMCC 4.7225</strain>
    </source>
</reference>
<keyword evidence="6 12" id="KW-0560">Oxidoreductase</keyword>
<dbReference type="Proteomes" id="UP000469185">
    <property type="component" value="Unassembled WGS sequence"/>
</dbReference>
<evidence type="ECO:0000256" key="5">
    <source>
        <dbReference type="ARBA" id="ARBA00022498"/>
    </source>
</evidence>
<sequence>MTGGVLVVGAGLLGTSAGLALRRAGVDVRLRDSKAEVLREAIGRGAGRAEEPGDPPAALAVVAVPPETAGDVVADVLTSGAAEYATDVASIKALPAARVRERMGSTGRYVGSHPMAGREISGPGAALADLFEGRPWVICPDEHTDQQAVTRALAVARMVGAAPVTMSITDHDDAVALVSHTPHLVAVLMAARLVDAPAHEIRLAGPGIADVTRVAAGDPALWTEILSANAPAIRDVLRNLRADLDRTLAALDAPDTAQAQLYQLMRSGVDGRARLPGKHGAARTDFVTVSVIVDDRPGQLARLFADIGAAGANVEDVRIDHSPGQPVGMVEIDVRPGTDQTLRAALTESGWRVP</sequence>
<dbReference type="NCBIfam" id="NF005111">
    <property type="entry name" value="PRK06545.2-3"/>
    <property type="match status" value="1"/>
</dbReference>
<feature type="domain" description="Prephenate/arogenate dehydrogenase" evidence="10">
    <location>
        <begin position="3"/>
        <end position="282"/>
    </location>
</feature>
<keyword evidence="5" id="KW-0827">Tyrosine biosynthesis</keyword>
<dbReference type="Pfam" id="PF02153">
    <property type="entry name" value="PDH_N"/>
    <property type="match status" value="1"/>
</dbReference>
<dbReference type="InterPro" id="IPR045865">
    <property type="entry name" value="ACT-like_dom_sf"/>
</dbReference>
<protein>
    <recommendedName>
        <fullName evidence="4">Prephenate dehydrogenase</fullName>
        <ecNumber evidence="3">1.3.1.12</ecNumber>
    </recommendedName>
</protein>
<evidence type="ECO:0000256" key="2">
    <source>
        <dbReference type="ARBA" id="ARBA00007964"/>
    </source>
</evidence>
<dbReference type="AlphaFoldDB" id="A0A6N9YU61"/>
<dbReference type="UniPathway" id="UPA00122">
    <property type="reaction ID" value="UER00961"/>
</dbReference>
<comment type="similarity">
    <text evidence="2">Belongs to the prephenate/arogenate dehydrogenase family.</text>
</comment>
<dbReference type="GO" id="GO:0004665">
    <property type="term" value="F:prephenate dehydrogenase (NADP+) activity"/>
    <property type="evidence" value="ECO:0007669"/>
    <property type="project" value="InterPro"/>
</dbReference>
<dbReference type="InterPro" id="IPR036291">
    <property type="entry name" value="NAD(P)-bd_dom_sf"/>
</dbReference>
<dbReference type="Pfam" id="PF20463">
    <property type="entry name" value="PDH_C"/>
    <property type="match status" value="1"/>
</dbReference>
<accession>A0A6N9YU61</accession>
<dbReference type="NCBIfam" id="NF005112">
    <property type="entry name" value="PRK06545.2-4"/>
    <property type="match status" value="1"/>
</dbReference>
<evidence type="ECO:0000256" key="6">
    <source>
        <dbReference type="ARBA" id="ARBA00023002"/>
    </source>
</evidence>
<comment type="pathway">
    <text evidence="1">Amino-acid biosynthesis; L-tyrosine biosynthesis; (4-hydroxyphenyl)pyruvate from prephenate (NAD(+) route): step 1/1.</text>
</comment>
<dbReference type="PANTHER" id="PTHR21363">
    <property type="entry name" value="PREPHENATE DEHYDROGENASE"/>
    <property type="match status" value="1"/>
</dbReference>
<dbReference type="EC" id="1.3.1.12" evidence="3"/>
<dbReference type="SUPFAM" id="SSF48179">
    <property type="entry name" value="6-phosphogluconate dehydrogenase C-terminal domain-like"/>
    <property type="match status" value="1"/>
</dbReference>
<dbReference type="PANTHER" id="PTHR21363:SF0">
    <property type="entry name" value="PREPHENATE DEHYDROGENASE [NADP(+)]"/>
    <property type="match status" value="1"/>
</dbReference>
<dbReference type="InterPro" id="IPR008927">
    <property type="entry name" value="6-PGluconate_DH-like_C_sf"/>
</dbReference>
<evidence type="ECO:0000313" key="13">
    <source>
        <dbReference type="Proteomes" id="UP000469185"/>
    </source>
</evidence>
<dbReference type="Gene3D" id="3.40.50.720">
    <property type="entry name" value="NAD(P)-binding Rossmann-like Domain"/>
    <property type="match status" value="1"/>
</dbReference>
<dbReference type="EMBL" id="JAAGOB010000019">
    <property type="protein sequence ID" value="NED98349.1"/>
    <property type="molecule type" value="Genomic_DNA"/>
</dbReference>
<dbReference type="PROSITE" id="PS51176">
    <property type="entry name" value="PDH_ADH"/>
    <property type="match status" value="1"/>
</dbReference>
<evidence type="ECO:0000256" key="1">
    <source>
        <dbReference type="ARBA" id="ARBA00005067"/>
    </source>
</evidence>
<evidence type="ECO:0000256" key="9">
    <source>
        <dbReference type="ARBA" id="ARBA00049260"/>
    </source>
</evidence>
<keyword evidence="8" id="KW-0057">Aromatic amino acid biosynthesis</keyword>
<dbReference type="GO" id="GO:0008977">
    <property type="term" value="F:prephenate dehydrogenase (NAD+) activity"/>
    <property type="evidence" value="ECO:0007669"/>
    <property type="project" value="UniProtKB-EC"/>
</dbReference>
<dbReference type="InterPro" id="IPR046826">
    <property type="entry name" value="PDH_N"/>
</dbReference>
<dbReference type="InterPro" id="IPR002912">
    <property type="entry name" value="ACT_dom"/>
</dbReference>
<evidence type="ECO:0000256" key="7">
    <source>
        <dbReference type="ARBA" id="ARBA00023027"/>
    </source>
</evidence>
<dbReference type="Gene3D" id="1.10.3660.10">
    <property type="entry name" value="6-phosphogluconate dehydrogenase C-terminal like domain"/>
    <property type="match status" value="1"/>
</dbReference>
<keyword evidence="7" id="KW-0520">NAD</keyword>
<dbReference type="InterPro" id="IPR046825">
    <property type="entry name" value="PDH_C"/>
</dbReference>
<organism evidence="12 13">
    <name type="scientific">Phytoactinopolyspora alkaliphila</name>
    <dbReference type="NCBI Taxonomy" id="1783498"/>
    <lineage>
        <taxon>Bacteria</taxon>
        <taxon>Bacillati</taxon>
        <taxon>Actinomycetota</taxon>
        <taxon>Actinomycetes</taxon>
        <taxon>Jiangellales</taxon>
        <taxon>Jiangellaceae</taxon>
        <taxon>Phytoactinopolyspora</taxon>
    </lineage>
</organism>
<evidence type="ECO:0000256" key="8">
    <source>
        <dbReference type="ARBA" id="ARBA00023141"/>
    </source>
</evidence>
<gene>
    <name evidence="12" type="ORF">G1H11_23900</name>
</gene>
<dbReference type="GO" id="GO:0070403">
    <property type="term" value="F:NAD+ binding"/>
    <property type="evidence" value="ECO:0007669"/>
    <property type="project" value="InterPro"/>
</dbReference>
<dbReference type="SUPFAM" id="SSF51735">
    <property type="entry name" value="NAD(P)-binding Rossmann-fold domains"/>
    <property type="match status" value="1"/>
</dbReference>
<dbReference type="GO" id="GO:0006571">
    <property type="term" value="P:tyrosine biosynthetic process"/>
    <property type="evidence" value="ECO:0007669"/>
    <property type="project" value="UniProtKB-UniPathway"/>
</dbReference>
<dbReference type="SUPFAM" id="SSF55021">
    <property type="entry name" value="ACT-like"/>
    <property type="match status" value="1"/>
</dbReference>
<keyword evidence="13" id="KW-1185">Reference proteome</keyword>
<proteinExistence type="inferred from homology"/>
<dbReference type="PROSITE" id="PS51671">
    <property type="entry name" value="ACT"/>
    <property type="match status" value="1"/>
</dbReference>
<evidence type="ECO:0000259" key="11">
    <source>
        <dbReference type="PROSITE" id="PS51671"/>
    </source>
</evidence>
<dbReference type="InterPro" id="IPR050812">
    <property type="entry name" value="Preph/Arog_dehydrog"/>
</dbReference>
<evidence type="ECO:0000256" key="3">
    <source>
        <dbReference type="ARBA" id="ARBA00012068"/>
    </source>
</evidence>
<name>A0A6N9YU61_9ACTN</name>
<dbReference type="Gene3D" id="3.30.70.260">
    <property type="match status" value="1"/>
</dbReference>
<evidence type="ECO:0000313" key="12">
    <source>
        <dbReference type="EMBL" id="NED98349.1"/>
    </source>
</evidence>